<evidence type="ECO:0000313" key="8">
    <source>
        <dbReference type="EMBL" id="TKA01926.1"/>
    </source>
</evidence>
<feature type="transmembrane region" description="Helical" evidence="7">
    <location>
        <begin position="278"/>
        <end position="297"/>
    </location>
</feature>
<feature type="transmembrane region" description="Helical" evidence="7">
    <location>
        <begin position="20"/>
        <end position="38"/>
    </location>
</feature>
<gene>
    <name evidence="8" type="ORF">FCI23_39720</name>
</gene>
<evidence type="ECO:0000313" key="9">
    <source>
        <dbReference type="Proteomes" id="UP000305778"/>
    </source>
</evidence>
<feature type="transmembrane region" description="Helical" evidence="7">
    <location>
        <begin position="45"/>
        <end position="67"/>
    </location>
</feature>
<name>A0A4U0RZQ3_9ACTN</name>
<dbReference type="InterPro" id="IPR036259">
    <property type="entry name" value="MFS_trans_sf"/>
</dbReference>
<dbReference type="SUPFAM" id="SSF103473">
    <property type="entry name" value="MFS general substrate transporter"/>
    <property type="match status" value="1"/>
</dbReference>
<evidence type="ECO:0000256" key="4">
    <source>
        <dbReference type="ARBA" id="ARBA00022692"/>
    </source>
</evidence>
<feature type="transmembrane region" description="Helical" evidence="7">
    <location>
        <begin position="243"/>
        <end position="266"/>
    </location>
</feature>
<dbReference type="PANTHER" id="PTHR23517">
    <property type="entry name" value="RESISTANCE PROTEIN MDTM, PUTATIVE-RELATED-RELATED"/>
    <property type="match status" value="1"/>
</dbReference>
<feature type="transmembrane region" description="Helical" evidence="7">
    <location>
        <begin position="73"/>
        <end position="95"/>
    </location>
</feature>
<evidence type="ECO:0000256" key="5">
    <source>
        <dbReference type="ARBA" id="ARBA00022989"/>
    </source>
</evidence>
<dbReference type="PANTHER" id="PTHR23517:SF2">
    <property type="entry name" value="MULTIDRUG RESISTANCE PROTEIN MDTH"/>
    <property type="match status" value="1"/>
</dbReference>
<evidence type="ECO:0000256" key="1">
    <source>
        <dbReference type="ARBA" id="ARBA00004651"/>
    </source>
</evidence>
<evidence type="ECO:0000256" key="3">
    <source>
        <dbReference type="ARBA" id="ARBA00022475"/>
    </source>
</evidence>
<dbReference type="Proteomes" id="UP000305778">
    <property type="component" value="Unassembled WGS sequence"/>
</dbReference>
<feature type="transmembrane region" description="Helical" evidence="7">
    <location>
        <begin position="167"/>
        <end position="188"/>
    </location>
</feature>
<comment type="subcellular location">
    <subcellularLocation>
        <location evidence="1">Cell membrane</location>
        <topology evidence="1">Multi-pass membrane protein</topology>
    </subcellularLocation>
</comment>
<reference evidence="8 9" key="1">
    <citation type="submission" date="2019-04" db="EMBL/GenBank/DDBJ databases">
        <title>Streptomyces oryziradicis sp. nov., a novel actinomycete isolated from rhizosphere soil of rice (Oryza sativa L.).</title>
        <authorList>
            <person name="Li C."/>
        </authorList>
    </citation>
    <scope>NUCLEOTIDE SEQUENCE [LARGE SCALE GENOMIC DNA]</scope>
    <source>
        <strain evidence="8 9">NEAU-C40</strain>
    </source>
</reference>
<sequence>MTMRFVPADRTQRWLALGNLVNMTGTGASMSALVVFLAQVKHLPLAQAASLLSVSGLIGVLGAVPLGQLSDRYGARIVAITAELVCAVATCGLMVSGNMWSCALALAIKQLATSGNTAARSTLMGKLVPPEQRATLRAYQRSVTNVGFSLGALGSGFALAADSAATLYLLLALDAATFCFGAFATARLPEASRGAKGRGLAADALGDPGYLSVALLNAVHTLNRAVVSIGVPLWVVYGSRLPHWAVSAAMVLNTVVVVGLQVPLSGQATDVQGARRSLLMAGVLTAGGCAALAGGGASSGYALWMFLSVACLTLSLGEILGATAGWILSYDLAPDELLGQYQGVWQLIADGASKAAGPAVIGWTVAAGPLGWSVLAGGFAMVAGSSPAIVSRAKPRTAKHRMALDLARGSSGSCSVTGAPFRNG</sequence>
<keyword evidence="5 7" id="KW-1133">Transmembrane helix</keyword>
<organism evidence="8 9">
    <name type="scientific">Actinacidiphila oryziradicis</name>
    <dbReference type="NCBI Taxonomy" id="2571141"/>
    <lineage>
        <taxon>Bacteria</taxon>
        <taxon>Bacillati</taxon>
        <taxon>Actinomycetota</taxon>
        <taxon>Actinomycetes</taxon>
        <taxon>Kitasatosporales</taxon>
        <taxon>Streptomycetaceae</taxon>
        <taxon>Actinacidiphila</taxon>
    </lineage>
</organism>
<dbReference type="InterPro" id="IPR050171">
    <property type="entry name" value="MFS_Transporters"/>
</dbReference>
<evidence type="ECO:0000256" key="6">
    <source>
        <dbReference type="ARBA" id="ARBA00023136"/>
    </source>
</evidence>
<dbReference type="Gene3D" id="1.20.1250.20">
    <property type="entry name" value="MFS general substrate transporter like domains"/>
    <property type="match status" value="1"/>
</dbReference>
<dbReference type="GO" id="GO:0022857">
    <property type="term" value="F:transmembrane transporter activity"/>
    <property type="evidence" value="ECO:0007669"/>
    <property type="project" value="InterPro"/>
</dbReference>
<dbReference type="InterPro" id="IPR011701">
    <property type="entry name" value="MFS"/>
</dbReference>
<keyword evidence="4 7" id="KW-0812">Transmembrane</keyword>
<comment type="caution">
    <text evidence="8">The sequence shown here is derived from an EMBL/GenBank/DDBJ whole genome shotgun (WGS) entry which is preliminary data.</text>
</comment>
<evidence type="ECO:0000256" key="2">
    <source>
        <dbReference type="ARBA" id="ARBA00022448"/>
    </source>
</evidence>
<dbReference type="Pfam" id="PF07690">
    <property type="entry name" value="MFS_1"/>
    <property type="match status" value="1"/>
</dbReference>
<keyword evidence="9" id="KW-1185">Reference proteome</keyword>
<keyword evidence="6 7" id="KW-0472">Membrane</keyword>
<accession>A0A4U0RZQ3</accession>
<dbReference type="AlphaFoldDB" id="A0A4U0RZQ3"/>
<dbReference type="EMBL" id="SUMC01000068">
    <property type="protein sequence ID" value="TKA01926.1"/>
    <property type="molecule type" value="Genomic_DNA"/>
</dbReference>
<dbReference type="GO" id="GO:0005886">
    <property type="term" value="C:plasma membrane"/>
    <property type="evidence" value="ECO:0007669"/>
    <property type="project" value="UniProtKB-SubCell"/>
</dbReference>
<feature type="transmembrane region" description="Helical" evidence="7">
    <location>
        <begin position="303"/>
        <end position="328"/>
    </location>
</feature>
<evidence type="ECO:0000256" key="7">
    <source>
        <dbReference type="SAM" id="Phobius"/>
    </source>
</evidence>
<protein>
    <submittedName>
        <fullName evidence="8">MFS transporter</fullName>
    </submittedName>
</protein>
<dbReference type="OrthoDB" id="6803299at2"/>
<keyword evidence="2" id="KW-0813">Transport</keyword>
<keyword evidence="3" id="KW-1003">Cell membrane</keyword>
<dbReference type="RefSeq" id="WP_136729015.1">
    <property type="nucleotide sequence ID" value="NZ_SUMC01000068.1"/>
</dbReference>
<proteinExistence type="predicted"/>